<dbReference type="EMBL" id="RWGY01000102">
    <property type="protein sequence ID" value="TVU04080.1"/>
    <property type="molecule type" value="Genomic_DNA"/>
</dbReference>
<gene>
    <name evidence="1" type="ORF">EJB05_50371</name>
</gene>
<keyword evidence="2" id="KW-1185">Reference proteome</keyword>
<evidence type="ECO:0000313" key="2">
    <source>
        <dbReference type="Proteomes" id="UP000324897"/>
    </source>
</evidence>
<comment type="caution">
    <text evidence="1">The sequence shown here is derived from an EMBL/GenBank/DDBJ whole genome shotgun (WGS) entry which is preliminary data.</text>
</comment>
<dbReference type="Gramene" id="TVU04080">
    <property type="protein sequence ID" value="TVU04080"/>
    <property type="gene ID" value="EJB05_50371"/>
</dbReference>
<sequence length="104" mass="11389">MSTQIAAGPVSEPAQSLSSSLLMWRRANRRERSSRSRRGAAILVISGGGGSYMRTAASWDSMASVNAHLLVTRPPVFHLKAFEKRLSAQHEKQLQHKGSGSWKS</sequence>
<proteinExistence type="predicted"/>
<evidence type="ECO:0000313" key="1">
    <source>
        <dbReference type="EMBL" id="TVU04080.1"/>
    </source>
</evidence>
<feature type="non-terminal residue" evidence="1">
    <location>
        <position position="1"/>
    </location>
</feature>
<name>A0A5J9SYM7_9POAL</name>
<reference evidence="1 2" key="1">
    <citation type="journal article" date="2019" name="Sci. Rep.">
        <title>A high-quality genome of Eragrostis curvula grass provides insights into Poaceae evolution and supports new strategies to enhance forage quality.</title>
        <authorList>
            <person name="Carballo J."/>
            <person name="Santos B.A.C.M."/>
            <person name="Zappacosta D."/>
            <person name="Garbus I."/>
            <person name="Selva J.P."/>
            <person name="Gallo C.A."/>
            <person name="Diaz A."/>
            <person name="Albertini E."/>
            <person name="Caccamo M."/>
            <person name="Echenique V."/>
        </authorList>
    </citation>
    <scope>NUCLEOTIDE SEQUENCE [LARGE SCALE GENOMIC DNA]</scope>
    <source>
        <strain evidence="2">cv. Victoria</strain>
        <tissue evidence="1">Leaf</tissue>
    </source>
</reference>
<dbReference type="AlphaFoldDB" id="A0A5J9SYM7"/>
<dbReference type="Proteomes" id="UP000324897">
    <property type="component" value="Unassembled WGS sequence"/>
</dbReference>
<accession>A0A5J9SYM7</accession>
<protein>
    <submittedName>
        <fullName evidence="1">Uncharacterized protein</fullName>
    </submittedName>
</protein>
<organism evidence="1 2">
    <name type="scientific">Eragrostis curvula</name>
    <name type="common">weeping love grass</name>
    <dbReference type="NCBI Taxonomy" id="38414"/>
    <lineage>
        <taxon>Eukaryota</taxon>
        <taxon>Viridiplantae</taxon>
        <taxon>Streptophyta</taxon>
        <taxon>Embryophyta</taxon>
        <taxon>Tracheophyta</taxon>
        <taxon>Spermatophyta</taxon>
        <taxon>Magnoliopsida</taxon>
        <taxon>Liliopsida</taxon>
        <taxon>Poales</taxon>
        <taxon>Poaceae</taxon>
        <taxon>PACMAD clade</taxon>
        <taxon>Chloridoideae</taxon>
        <taxon>Eragrostideae</taxon>
        <taxon>Eragrostidinae</taxon>
        <taxon>Eragrostis</taxon>
    </lineage>
</organism>